<evidence type="ECO:0000313" key="2">
    <source>
        <dbReference type="EMBL" id="MBW0583207.1"/>
    </source>
</evidence>
<organism evidence="2 3">
    <name type="scientific">Austropuccinia psidii MF-1</name>
    <dbReference type="NCBI Taxonomy" id="1389203"/>
    <lineage>
        <taxon>Eukaryota</taxon>
        <taxon>Fungi</taxon>
        <taxon>Dikarya</taxon>
        <taxon>Basidiomycota</taxon>
        <taxon>Pucciniomycotina</taxon>
        <taxon>Pucciniomycetes</taxon>
        <taxon>Pucciniales</taxon>
        <taxon>Sphaerophragmiaceae</taxon>
        <taxon>Austropuccinia</taxon>
    </lineage>
</organism>
<feature type="region of interest" description="Disordered" evidence="1">
    <location>
        <begin position="1"/>
        <end position="22"/>
    </location>
</feature>
<comment type="caution">
    <text evidence="2">The sequence shown here is derived from an EMBL/GenBank/DDBJ whole genome shotgun (WGS) entry which is preliminary data.</text>
</comment>
<dbReference type="Proteomes" id="UP000765509">
    <property type="component" value="Unassembled WGS sequence"/>
</dbReference>
<sequence>MSGGCRVSPHSSRSVLTNLDVSSEPELIQGNTLRAEPFASGSHEMYQSQYKSWYRAVGNKPKTFAGGHELLVKHQELSGSAENHRTLRRVEPIEFQRQVQKDKELVQEPKSFIHRQEEEVGNDLSFGERRLSGVYQLQTSSRNVQRQAQRTSEEA</sequence>
<feature type="compositionally biased region" description="Polar residues" evidence="1">
    <location>
        <begin position="9"/>
        <end position="21"/>
    </location>
</feature>
<evidence type="ECO:0000256" key="1">
    <source>
        <dbReference type="SAM" id="MobiDB-lite"/>
    </source>
</evidence>
<gene>
    <name evidence="2" type="ORF">O181_122922</name>
</gene>
<proteinExistence type="predicted"/>
<keyword evidence="3" id="KW-1185">Reference proteome</keyword>
<evidence type="ECO:0000313" key="3">
    <source>
        <dbReference type="Proteomes" id="UP000765509"/>
    </source>
</evidence>
<dbReference type="EMBL" id="AVOT02114527">
    <property type="protein sequence ID" value="MBW0583207.1"/>
    <property type="molecule type" value="Genomic_DNA"/>
</dbReference>
<reference evidence="2" key="1">
    <citation type="submission" date="2021-03" db="EMBL/GenBank/DDBJ databases">
        <title>Draft genome sequence of rust myrtle Austropuccinia psidii MF-1, a brazilian biotype.</title>
        <authorList>
            <person name="Quecine M.C."/>
            <person name="Pachon D.M.R."/>
            <person name="Bonatelli M.L."/>
            <person name="Correr F.H."/>
            <person name="Franceschini L.M."/>
            <person name="Leite T.F."/>
            <person name="Margarido G.R.A."/>
            <person name="Almeida C.A."/>
            <person name="Ferrarezi J.A."/>
            <person name="Labate C.A."/>
        </authorList>
    </citation>
    <scope>NUCLEOTIDE SEQUENCE</scope>
    <source>
        <strain evidence="2">MF-1</strain>
    </source>
</reference>
<name>A0A9Q3Q4X7_9BASI</name>
<dbReference type="AlphaFoldDB" id="A0A9Q3Q4X7"/>
<protein>
    <submittedName>
        <fullName evidence="2">Uncharacterized protein</fullName>
    </submittedName>
</protein>
<accession>A0A9Q3Q4X7</accession>